<dbReference type="Proteomes" id="UP000186308">
    <property type="component" value="Unassembled WGS sequence"/>
</dbReference>
<dbReference type="Pfam" id="PF03119">
    <property type="entry name" value="DNA_ligase_ZBD"/>
    <property type="match status" value="1"/>
</dbReference>
<feature type="binding site" evidence="15">
    <location>
        <begin position="32"/>
        <end position="36"/>
    </location>
    <ligand>
        <name>NAD(+)</name>
        <dbReference type="ChEBI" id="CHEBI:57540"/>
    </ligand>
</feature>
<dbReference type="SUPFAM" id="SSF56091">
    <property type="entry name" value="DNA ligase/mRNA capping enzyme, catalytic domain"/>
    <property type="match status" value="1"/>
</dbReference>
<dbReference type="Gene3D" id="1.10.150.20">
    <property type="entry name" value="5' to 3' exonuclease, C-terminal subdomain"/>
    <property type="match status" value="2"/>
</dbReference>
<dbReference type="Pfam" id="PF01653">
    <property type="entry name" value="DNA_ligase_aden"/>
    <property type="match status" value="1"/>
</dbReference>
<feature type="binding site" evidence="15">
    <location>
        <position position="134"/>
    </location>
    <ligand>
        <name>NAD(+)</name>
        <dbReference type="ChEBI" id="CHEBI:57540"/>
    </ligand>
</feature>
<dbReference type="SUPFAM" id="SSF52113">
    <property type="entry name" value="BRCT domain"/>
    <property type="match status" value="1"/>
</dbReference>
<dbReference type="InterPro" id="IPR012340">
    <property type="entry name" value="NA-bd_OB-fold"/>
</dbReference>
<keyword evidence="11 15" id="KW-0234">DNA repair</keyword>
<feature type="binding site" evidence="15">
    <location>
        <position position="423"/>
    </location>
    <ligand>
        <name>Zn(2+)</name>
        <dbReference type="ChEBI" id="CHEBI:29105"/>
    </ligand>
</feature>
<dbReference type="GO" id="GO:0046872">
    <property type="term" value="F:metal ion binding"/>
    <property type="evidence" value="ECO:0007669"/>
    <property type="project" value="UniProtKB-KW"/>
</dbReference>
<feature type="active site" description="N6-AMP-lysine intermediate" evidence="15">
    <location>
        <position position="113"/>
    </location>
</feature>
<keyword evidence="18" id="KW-1185">Reference proteome</keyword>
<dbReference type="NCBIfam" id="NF005932">
    <property type="entry name" value="PRK07956.1"/>
    <property type="match status" value="1"/>
</dbReference>
<dbReference type="InterPro" id="IPR041663">
    <property type="entry name" value="DisA/LigA_HHH"/>
</dbReference>
<evidence type="ECO:0000256" key="2">
    <source>
        <dbReference type="ARBA" id="ARBA00012722"/>
    </source>
</evidence>
<dbReference type="PROSITE" id="PS01055">
    <property type="entry name" value="DNA_LIGASE_N1"/>
    <property type="match status" value="1"/>
</dbReference>
<dbReference type="GO" id="GO:0006281">
    <property type="term" value="P:DNA repair"/>
    <property type="evidence" value="ECO:0007669"/>
    <property type="project" value="UniProtKB-KW"/>
</dbReference>
<comment type="caution">
    <text evidence="17">The sequence shown here is derived from an EMBL/GenBank/DDBJ whole genome shotgun (WGS) entry which is preliminary data.</text>
</comment>
<evidence type="ECO:0000256" key="11">
    <source>
        <dbReference type="ARBA" id="ARBA00023204"/>
    </source>
</evidence>
<dbReference type="FunFam" id="3.30.470.30:FF:000001">
    <property type="entry name" value="DNA ligase"/>
    <property type="match status" value="1"/>
</dbReference>
<feature type="binding site" evidence="15">
    <location>
        <position position="305"/>
    </location>
    <ligand>
        <name>NAD(+)</name>
        <dbReference type="ChEBI" id="CHEBI:57540"/>
    </ligand>
</feature>
<evidence type="ECO:0000256" key="1">
    <source>
        <dbReference type="ARBA" id="ARBA00004067"/>
    </source>
</evidence>
<dbReference type="GO" id="GO:0005829">
    <property type="term" value="C:cytosol"/>
    <property type="evidence" value="ECO:0007669"/>
    <property type="project" value="TreeGrafter"/>
</dbReference>
<evidence type="ECO:0000256" key="13">
    <source>
        <dbReference type="ARBA" id="ARBA00034005"/>
    </source>
</evidence>
<dbReference type="InterPro" id="IPR001679">
    <property type="entry name" value="DNA_ligase"/>
</dbReference>
<comment type="caution">
    <text evidence="15">Lacks conserved residue(s) required for the propagation of feature annotation.</text>
</comment>
<dbReference type="InterPro" id="IPR004150">
    <property type="entry name" value="NAD_DNA_ligase_OB"/>
</dbReference>
<evidence type="ECO:0000256" key="7">
    <source>
        <dbReference type="ARBA" id="ARBA00022763"/>
    </source>
</evidence>
<dbReference type="EC" id="6.5.1.2" evidence="2 15"/>
<evidence type="ECO:0000259" key="16">
    <source>
        <dbReference type="PROSITE" id="PS50172"/>
    </source>
</evidence>
<dbReference type="OrthoDB" id="9759736at2"/>
<reference evidence="17 18" key="1">
    <citation type="submission" date="2017-01" db="EMBL/GenBank/DDBJ databases">
        <authorList>
            <person name="Varghese N."/>
            <person name="Submissions S."/>
        </authorList>
    </citation>
    <scope>NUCLEOTIDE SEQUENCE [LARGE SCALE GENOMIC DNA]</scope>
    <source>
        <strain evidence="17 18">ATCC 35905</strain>
    </source>
</reference>
<dbReference type="RefSeq" id="WP_029313197.1">
    <property type="nucleotide sequence ID" value="NZ_FTNE01000007.1"/>
</dbReference>
<keyword evidence="7 15" id="KW-0227">DNA damage</keyword>
<dbReference type="Gene3D" id="3.40.50.10190">
    <property type="entry name" value="BRCT domain"/>
    <property type="match status" value="1"/>
</dbReference>
<dbReference type="InterPro" id="IPR036420">
    <property type="entry name" value="BRCT_dom_sf"/>
</dbReference>
<dbReference type="Gene3D" id="1.10.287.610">
    <property type="entry name" value="Helix hairpin bin"/>
    <property type="match status" value="1"/>
</dbReference>
<evidence type="ECO:0000256" key="6">
    <source>
        <dbReference type="ARBA" id="ARBA00022723"/>
    </source>
</evidence>
<dbReference type="InterPro" id="IPR010994">
    <property type="entry name" value="RuvA_2-like"/>
</dbReference>
<dbReference type="SUPFAM" id="SSF50249">
    <property type="entry name" value="Nucleic acid-binding proteins"/>
    <property type="match status" value="1"/>
</dbReference>
<dbReference type="Gene3D" id="2.40.50.140">
    <property type="entry name" value="Nucleic acid-binding proteins"/>
    <property type="match status" value="1"/>
</dbReference>
<dbReference type="HAMAP" id="MF_01588">
    <property type="entry name" value="DNA_ligase_A"/>
    <property type="match status" value="1"/>
</dbReference>
<dbReference type="InterPro" id="IPR013839">
    <property type="entry name" value="DNAligase_adenylation"/>
</dbReference>
<dbReference type="Pfam" id="PF03120">
    <property type="entry name" value="OB_DNA_ligase"/>
    <property type="match status" value="1"/>
</dbReference>
<comment type="similarity">
    <text evidence="14 15">Belongs to the NAD-dependent DNA ligase family. LigA subfamily.</text>
</comment>
<feature type="binding site" evidence="15">
    <location>
        <position position="111"/>
    </location>
    <ligand>
        <name>NAD(+)</name>
        <dbReference type="ChEBI" id="CHEBI:57540"/>
    </ligand>
</feature>
<keyword evidence="9 15" id="KW-0460">Magnesium</keyword>
<dbReference type="SMART" id="SM00532">
    <property type="entry name" value="LIGANc"/>
    <property type="match status" value="1"/>
</dbReference>
<dbReference type="Gene3D" id="6.20.10.30">
    <property type="match status" value="1"/>
</dbReference>
<feature type="binding site" evidence="15">
    <location>
        <position position="399"/>
    </location>
    <ligand>
        <name>Zn(2+)</name>
        <dbReference type="ChEBI" id="CHEBI:29105"/>
    </ligand>
</feature>
<feature type="binding site" evidence="15">
    <location>
        <position position="170"/>
    </location>
    <ligand>
        <name>NAD(+)</name>
        <dbReference type="ChEBI" id="CHEBI:57540"/>
    </ligand>
</feature>
<dbReference type="EMBL" id="FTNE01000007">
    <property type="protein sequence ID" value="SIQ65640.1"/>
    <property type="molecule type" value="Genomic_DNA"/>
</dbReference>
<evidence type="ECO:0000256" key="9">
    <source>
        <dbReference type="ARBA" id="ARBA00022842"/>
    </source>
</evidence>
<evidence type="ECO:0000256" key="14">
    <source>
        <dbReference type="ARBA" id="ARBA00060881"/>
    </source>
</evidence>
<dbReference type="CDD" id="cd17748">
    <property type="entry name" value="BRCT_DNA_ligase_like"/>
    <property type="match status" value="1"/>
</dbReference>
<dbReference type="InterPro" id="IPR013840">
    <property type="entry name" value="DNAligase_N"/>
</dbReference>
<evidence type="ECO:0000313" key="17">
    <source>
        <dbReference type="EMBL" id="SIQ65640.1"/>
    </source>
</evidence>
<dbReference type="Gene3D" id="3.30.470.30">
    <property type="entry name" value="DNA ligase/mRNA capping enzyme"/>
    <property type="match status" value="1"/>
</dbReference>
<dbReference type="Pfam" id="PF12826">
    <property type="entry name" value="HHH_2"/>
    <property type="match status" value="1"/>
</dbReference>
<dbReference type="PANTHER" id="PTHR23389:SF9">
    <property type="entry name" value="DNA LIGASE"/>
    <property type="match status" value="1"/>
</dbReference>
<keyword evidence="12 15" id="KW-0464">Manganese</keyword>
<dbReference type="CDD" id="cd00114">
    <property type="entry name" value="LIGANc"/>
    <property type="match status" value="1"/>
</dbReference>
<dbReference type="InterPro" id="IPR001357">
    <property type="entry name" value="BRCT_dom"/>
</dbReference>
<keyword evidence="5 15" id="KW-0235">DNA replication</keyword>
<dbReference type="SMART" id="SM00292">
    <property type="entry name" value="BRCT"/>
    <property type="match status" value="1"/>
</dbReference>
<dbReference type="PROSITE" id="PS50172">
    <property type="entry name" value="BRCT"/>
    <property type="match status" value="1"/>
</dbReference>
<keyword evidence="8 15" id="KW-0862">Zinc</keyword>
<evidence type="ECO:0000256" key="4">
    <source>
        <dbReference type="ARBA" id="ARBA00022598"/>
    </source>
</evidence>
<accession>A0A8G2FGA4</accession>
<dbReference type="SUPFAM" id="SSF47781">
    <property type="entry name" value="RuvA domain 2-like"/>
    <property type="match status" value="1"/>
</dbReference>
<keyword evidence="10 15" id="KW-0520">NAD</keyword>
<comment type="function">
    <text evidence="1 15">DNA ligase that catalyzes the formation of phosphodiester linkages between 5'-phosphoryl and 3'-hydroxyl groups in double-stranded DNA using NAD as a coenzyme and as the energy source for the reaction. It is essential for DNA replication and repair of damaged DNA.</text>
</comment>
<evidence type="ECO:0000313" key="18">
    <source>
        <dbReference type="Proteomes" id="UP000186308"/>
    </source>
</evidence>
<dbReference type="PANTHER" id="PTHR23389">
    <property type="entry name" value="CHROMOSOME TRANSMISSION FIDELITY FACTOR 18"/>
    <property type="match status" value="1"/>
</dbReference>
<evidence type="ECO:0000256" key="12">
    <source>
        <dbReference type="ARBA" id="ARBA00023211"/>
    </source>
</evidence>
<dbReference type="InterPro" id="IPR004149">
    <property type="entry name" value="Znf_DNAligase_C4"/>
</dbReference>
<keyword evidence="4 15" id="KW-0436">Ligase</keyword>
<dbReference type="PIRSF" id="PIRSF001604">
    <property type="entry name" value="LigA"/>
    <property type="match status" value="1"/>
</dbReference>
<dbReference type="NCBIfam" id="TIGR00575">
    <property type="entry name" value="dnlj"/>
    <property type="match status" value="1"/>
</dbReference>
<evidence type="ECO:0000256" key="8">
    <source>
        <dbReference type="ARBA" id="ARBA00022833"/>
    </source>
</evidence>
<proteinExistence type="inferred from homology"/>
<keyword evidence="6 15" id="KW-0479">Metal-binding</keyword>
<dbReference type="Pfam" id="PF00533">
    <property type="entry name" value="BRCT"/>
    <property type="match status" value="1"/>
</dbReference>
<evidence type="ECO:0000256" key="3">
    <source>
        <dbReference type="ARBA" id="ARBA00013308"/>
    </source>
</evidence>
<name>A0A8G2FGA4_ACIRU</name>
<dbReference type="InterPro" id="IPR018239">
    <property type="entry name" value="DNA_ligase_AS"/>
</dbReference>
<feature type="domain" description="BRCT" evidence="16">
    <location>
        <begin position="592"/>
        <end position="658"/>
    </location>
</feature>
<feature type="binding site" evidence="15">
    <location>
        <position position="402"/>
    </location>
    <ligand>
        <name>Zn(2+)</name>
        <dbReference type="ChEBI" id="CHEBI:29105"/>
    </ligand>
</feature>
<dbReference type="FunFam" id="2.40.50.140:FF:000012">
    <property type="entry name" value="DNA ligase"/>
    <property type="match status" value="1"/>
</dbReference>
<evidence type="ECO:0000256" key="10">
    <source>
        <dbReference type="ARBA" id="ARBA00023027"/>
    </source>
</evidence>
<comment type="cofactor">
    <cofactor evidence="15">
        <name>Mg(2+)</name>
        <dbReference type="ChEBI" id="CHEBI:18420"/>
    </cofactor>
    <cofactor evidence="15">
        <name>Mn(2+)</name>
        <dbReference type="ChEBI" id="CHEBI:29035"/>
    </cofactor>
</comment>
<feature type="binding site" evidence="15">
    <location>
        <position position="281"/>
    </location>
    <ligand>
        <name>NAD(+)</name>
        <dbReference type="ChEBI" id="CHEBI:57540"/>
    </ligand>
</feature>
<dbReference type="GO" id="GO:0003911">
    <property type="term" value="F:DNA ligase (NAD+) activity"/>
    <property type="evidence" value="ECO:0007669"/>
    <property type="project" value="UniProtKB-UniRule"/>
</dbReference>
<comment type="catalytic activity">
    <reaction evidence="13 15">
        <text>NAD(+) + (deoxyribonucleotide)n-3'-hydroxyl + 5'-phospho-(deoxyribonucleotide)m = (deoxyribonucleotide)n+m + AMP + beta-nicotinamide D-nucleotide.</text>
        <dbReference type="EC" id="6.5.1.2"/>
    </reaction>
</comment>
<evidence type="ECO:0000256" key="5">
    <source>
        <dbReference type="ARBA" id="ARBA00022705"/>
    </source>
</evidence>
<evidence type="ECO:0000256" key="15">
    <source>
        <dbReference type="HAMAP-Rule" id="MF_01588"/>
    </source>
</evidence>
<dbReference type="AlphaFoldDB" id="A0A8G2FGA4"/>
<gene>
    <name evidence="15" type="primary">ligA</name>
    <name evidence="17" type="ORF">SAMN05421828_107128</name>
</gene>
<sequence length="670" mass="71791">MSGARDTLAALIARLAEADLAYHRDDQPIMDDATYDALKREADALRAADPALAASLDQVGAPASGAFAKIRHRQPMLSLDNVFDDVEFAAFCAKIRRFLNLGPAPLGFVAEPKIDGLSISLTYENRRFVRGATRGDGSEGEDVTDNLRTLADLPLVLPDDAPEMIEIRGEVYMTKADFLALNQGQARQFANPRNAAAGSLRQLDVAITASRKLSLFAYARGAASAPVAATHAEYLATLRRWGFAVNPLARPVSEAEAAGFQQSIGERRAGLDYDIDGVVYKIDDLALQDRLGFVGRAPRWAVAWKFPAERAISVLRAITIQVGRTGALTPRATLDPVNVGGVLVQHATLHNEDEIIRKDFRLGDTVELQRAGDVIPQVIRVLPEHRPDDAVPYAFPDHCPVCHALAIRPAGEVIRRCTGGLTCAAQVVERLIHFCARGAFDIEGMGEKTVREFHARGWLAGAPDIFRLPARAEAIAALEGWGETSAAKLAAAIEARRTVPLARFIFALGIRRIGEANARLLARHYTSYANWRAQMQAAGEIGSDARLELGSISGIGPSIAEELAGFFAEPHNRALLDDLVAPLTILDEAATAASGALAGKTIVFTGTLQQLARPEAKARAEALGAKVTESVSKKTDYVVVGEDAGSKATKAAALGVTILTEAAFRELAGL</sequence>
<protein>
    <recommendedName>
        <fullName evidence="3 15">DNA ligase</fullName>
        <ecNumber evidence="2 15">6.5.1.2</ecNumber>
    </recommendedName>
    <alternativeName>
        <fullName evidence="15">Polydeoxyribonucleotide synthase [NAD(+)]</fullName>
    </alternativeName>
</protein>
<feature type="binding site" evidence="15">
    <location>
        <begin position="78"/>
        <end position="79"/>
    </location>
    <ligand>
        <name>NAD(+)</name>
        <dbReference type="ChEBI" id="CHEBI:57540"/>
    </ligand>
</feature>
<dbReference type="GO" id="GO:0006260">
    <property type="term" value="P:DNA replication"/>
    <property type="evidence" value="ECO:0007669"/>
    <property type="project" value="UniProtKB-KW"/>
</dbReference>
<organism evidence="17 18">
    <name type="scientific">Acidiphilium rubrum</name>
    <dbReference type="NCBI Taxonomy" id="526"/>
    <lineage>
        <taxon>Bacteria</taxon>
        <taxon>Pseudomonadati</taxon>
        <taxon>Pseudomonadota</taxon>
        <taxon>Alphaproteobacteria</taxon>
        <taxon>Acetobacterales</taxon>
        <taxon>Acidocellaceae</taxon>
        <taxon>Acidiphilium</taxon>
    </lineage>
</organism>